<reference evidence="2 3" key="1">
    <citation type="submission" date="2017-10" db="EMBL/GenBank/DDBJ databases">
        <title>Genomics of the genus Arcobacter.</title>
        <authorList>
            <person name="Perez-Cataluna A."/>
            <person name="Figueras M.J."/>
        </authorList>
    </citation>
    <scope>NUCLEOTIDE SEQUENCE [LARGE SCALE GENOMIC DNA]</scope>
    <source>
        <strain evidence="2 3">DSM 24636</strain>
    </source>
</reference>
<evidence type="ECO:0000313" key="2">
    <source>
        <dbReference type="EMBL" id="RXJ61991.1"/>
    </source>
</evidence>
<keyword evidence="1" id="KW-0812">Transmembrane</keyword>
<dbReference type="OrthoDB" id="5348894at2"/>
<accession>A0A4Q0Y1A4</accession>
<keyword evidence="1" id="KW-0472">Membrane</keyword>
<organism evidence="2 3">
    <name type="scientific">Halarcobacter anaerophilus</name>
    <dbReference type="NCBI Taxonomy" id="877500"/>
    <lineage>
        <taxon>Bacteria</taxon>
        <taxon>Pseudomonadati</taxon>
        <taxon>Campylobacterota</taxon>
        <taxon>Epsilonproteobacteria</taxon>
        <taxon>Campylobacterales</taxon>
        <taxon>Arcobacteraceae</taxon>
        <taxon>Halarcobacter</taxon>
    </lineage>
</organism>
<evidence type="ECO:0000256" key="1">
    <source>
        <dbReference type="SAM" id="Phobius"/>
    </source>
</evidence>
<dbReference type="EMBL" id="PDKO01000010">
    <property type="protein sequence ID" value="RXJ61991.1"/>
    <property type="molecule type" value="Genomic_DNA"/>
</dbReference>
<feature type="transmembrane region" description="Helical" evidence="1">
    <location>
        <begin position="30"/>
        <end position="48"/>
    </location>
</feature>
<dbReference type="RefSeq" id="WP_129082533.1">
    <property type="nucleotide sequence ID" value="NZ_CP041070.1"/>
</dbReference>
<dbReference type="Proteomes" id="UP000290191">
    <property type="component" value="Unassembled WGS sequence"/>
</dbReference>
<evidence type="ECO:0000313" key="3">
    <source>
        <dbReference type="Proteomes" id="UP000290191"/>
    </source>
</evidence>
<keyword evidence="1" id="KW-1133">Transmembrane helix</keyword>
<name>A0A4Q0Y1A4_9BACT</name>
<keyword evidence="3" id="KW-1185">Reference proteome</keyword>
<gene>
    <name evidence="2" type="ORF">CRV06_11175</name>
</gene>
<proteinExistence type="predicted"/>
<sequence length="136" mass="16204">MQIMFVAVIIIAFLAFVIYKINNRFATKELITLIAVIIVTILVVVSMMRNQEEKVPLLFKQKYEQERNVVIEKLSFERLNNRNVSSKTNFIYNFDYIIKKDGKEFLCKAKNIKIKKIEDEYVFENFHNLKENCIEK</sequence>
<dbReference type="AlphaFoldDB" id="A0A4Q0Y1A4"/>
<dbReference type="STRING" id="877500.GCA_000935065_00797"/>
<protein>
    <submittedName>
        <fullName evidence="2">Uncharacterized protein</fullName>
    </submittedName>
</protein>
<comment type="caution">
    <text evidence="2">The sequence shown here is derived from an EMBL/GenBank/DDBJ whole genome shotgun (WGS) entry which is preliminary data.</text>
</comment>